<dbReference type="EnsemblPlants" id="AVESA.00010b.r2.5CG0926210.1">
    <property type="protein sequence ID" value="AVESA.00010b.r2.5CG0926210.1.CDS"/>
    <property type="gene ID" value="AVESA.00010b.r2.5CG0926210"/>
</dbReference>
<dbReference type="Proteomes" id="UP001732700">
    <property type="component" value="Chromosome 5C"/>
</dbReference>
<sequence length="417" mass="44068">MMAVDATRRRLLLLVAIGCLLVACRPTSGAGLVSERCAANSPCGSGMRCATCSPLPGSGPAVCSRITPIDPKTHGTGLPFNKYSWLTTHNSFAISGSPSATGAPIVSMPNQEDSITDQLKNGVRGLMLDTYDFKNDLWLCHSFAGKCYDFTAYQPATKVLKVIQAFLDSNPSEVITVFVEDYSAPGSLSKALAAAGLTKYVFPPAKMPTNGADWPALKDMVAQGHRLLVFTSKKGREGSDGVAHVWNYVVETKYGSDGLAVGSCASRGESRAMDSKAQSLVLLNFFTTNPSQTWACVNNSSPLITKLRTCYDAFAKRWPNFIAVDFYMRSSGGGAPLAIDVANGRLQCGCDIISYCKPNAPFGTCTLPSSKHSSSSPSLTPSSSRPSSPTPAPALAPTQSPSSVPSPSSSPYLAPHL</sequence>
<keyword evidence="2" id="KW-1185">Reference proteome</keyword>
<evidence type="ECO:0000313" key="1">
    <source>
        <dbReference type="EnsemblPlants" id="AVESA.00010b.r2.5CG0926210.1.CDS"/>
    </source>
</evidence>
<name>A0ACD5Y845_AVESA</name>
<evidence type="ECO:0000313" key="2">
    <source>
        <dbReference type="Proteomes" id="UP001732700"/>
    </source>
</evidence>
<proteinExistence type="predicted"/>
<reference evidence="1" key="1">
    <citation type="submission" date="2021-05" db="EMBL/GenBank/DDBJ databases">
        <authorList>
            <person name="Scholz U."/>
            <person name="Mascher M."/>
            <person name="Fiebig A."/>
        </authorList>
    </citation>
    <scope>NUCLEOTIDE SEQUENCE [LARGE SCALE GENOMIC DNA]</scope>
</reference>
<accession>A0ACD5Y845</accession>
<protein>
    <submittedName>
        <fullName evidence="1">Uncharacterized protein</fullName>
    </submittedName>
</protein>
<organism evidence="1 2">
    <name type="scientific">Avena sativa</name>
    <name type="common">Oat</name>
    <dbReference type="NCBI Taxonomy" id="4498"/>
    <lineage>
        <taxon>Eukaryota</taxon>
        <taxon>Viridiplantae</taxon>
        <taxon>Streptophyta</taxon>
        <taxon>Embryophyta</taxon>
        <taxon>Tracheophyta</taxon>
        <taxon>Spermatophyta</taxon>
        <taxon>Magnoliopsida</taxon>
        <taxon>Liliopsida</taxon>
        <taxon>Poales</taxon>
        <taxon>Poaceae</taxon>
        <taxon>BOP clade</taxon>
        <taxon>Pooideae</taxon>
        <taxon>Poodae</taxon>
        <taxon>Poeae</taxon>
        <taxon>Poeae Chloroplast Group 1 (Aveneae type)</taxon>
        <taxon>Aveninae</taxon>
        <taxon>Avena</taxon>
    </lineage>
</organism>
<reference evidence="1" key="2">
    <citation type="submission" date="2025-09" db="UniProtKB">
        <authorList>
            <consortium name="EnsemblPlants"/>
        </authorList>
    </citation>
    <scope>IDENTIFICATION</scope>
</reference>